<gene>
    <name evidence="2" type="ORF">CLV40_1147</name>
</gene>
<sequence>MSDPDAELPPYRGVLVVDAERFGRNTDVNQEHLTFMIPQVVENAFGRAGLADVWDRRLMEHENGDGIGVAFDTHHLPAVVDRVFAALQEILAEQDVRLRARDRGLRLRLRAVLHVGPLLRSGGRTLVNAYRLLDTDVLRGALARSDRDLTFLAVLLSERVYADVVAEGYAKVDARPVDTHNKELDTRAYLHVPVLSGELLDNGLAGGAPAAEAPAGQVPVDAGERYRPVHNEISGGTHHGTTIQVGHVHGGLNQGR</sequence>
<comment type="caution">
    <text evidence="2">The sequence shown here is derived from an EMBL/GenBank/DDBJ whole genome shotgun (WGS) entry which is preliminary data.</text>
</comment>
<accession>A0A2S6GJG7</accession>
<organism evidence="2 3">
    <name type="scientific">Actinokineospora auranticolor</name>
    <dbReference type="NCBI Taxonomy" id="155976"/>
    <lineage>
        <taxon>Bacteria</taxon>
        <taxon>Bacillati</taxon>
        <taxon>Actinomycetota</taxon>
        <taxon>Actinomycetes</taxon>
        <taxon>Pseudonocardiales</taxon>
        <taxon>Pseudonocardiaceae</taxon>
        <taxon>Actinokineospora</taxon>
    </lineage>
</organism>
<dbReference type="Proteomes" id="UP000239203">
    <property type="component" value="Unassembled WGS sequence"/>
</dbReference>
<keyword evidence="3" id="KW-1185">Reference proteome</keyword>
<proteinExistence type="predicted"/>
<feature type="region of interest" description="Disordered" evidence="1">
    <location>
        <begin position="233"/>
        <end position="256"/>
    </location>
</feature>
<reference evidence="2 3" key="1">
    <citation type="submission" date="2018-02" db="EMBL/GenBank/DDBJ databases">
        <title>Genomic Encyclopedia of Archaeal and Bacterial Type Strains, Phase II (KMG-II): from individual species to whole genera.</title>
        <authorList>
            <person name="Goeker M."/>
        </authorList>
    </citation>
    <scope>NUCLEOTIDE SEQUENCE [LARGE SCALE GENOMIC DNA]</scope>
    <source>
        <strain evidence="2 3">YU 961-1</strain>
    </source>
</reference>
<evidence type="ECO:0000256" key="1">
    <source>
        <dbReference type="SAM" id="MobiDB-lite"/>
    </source>
</evidence>
<evidence type="ECO:0000313" key="2">
    <source>
        <dbReference type="EMBL" id="PPK65355.1"/>
    </source>
</evidence>
<protein>
    <recommendedName>
        <fullName evidence="4">Guanylate cyclase domain-containing protein</fullName>
    </recommendedName>
</protein>
<dbReference type="RefSeq" id="WP_181043680.1">
    <property type="nucleotide sequence ID" value="NZ_CP154825.1"/>
</dbReference>
<evidence type="ECO:0000313" key="3">
    <source>
        <dbReference type="Proteomes" id="UP000239203"/>
    </source>
</evidence>
<dbReference type="AlphaFoldDB" id="A0A2S6GJG7"/>
<name>A0A2S6GJG7_9PSEU</name>
<evidence type="ECO:0008006" key="4">
    <source>
        <dbReference type="Google" id="ProtNLM"/>
    </source>
</evidence>
<dbReference type="EMBL" id="PTIX01000014">
    <property type="protein sequence ID" value="PPK65355.1"/>
    <property type="molecule type" value="Genomic_DNA"/>
</dbReference>